<dbReference type="PANTHER" id="PTHR21224">
    <property type="entry name" value="INTEGRATOR COMPLEX SUBUNIT 1"/>
    <property type="match status" value="1"/>
</dbReference>
<sequence>MRVIADAPISEQLLATVLEAGSDPLVPVDAADTVDIIESGGSLIPISDCNLLDSLFGITAYRPPPTFSIRENELPSLAVRTLYWKAWLISLVWTSLNTDILIKKAYYKYPNLKVLMQIILTWFVFFLQKSCGGNIK</sequence>
<dbReference type="AlphaFoldDB" id="A0A183EA34"/>
<evidence type="ECO:0000313" key="1">
    <source>
        <dbReference type="EMBL" id="VDN30521.1"/>
    </source>
</evidence>
<dbReference type="GO" id="GO:0032039">
    <property type="term" value="C:integrator complex"/>
    <property type="evidence" value="ECO:0007669"/>
    <property type="project" value="InterPro"/>
</dbReference>
<dbReference type="OrthoDB" id="19938at2759"/>
<reference evidence="1 2" key="2">
    <citation type="submission" date="2018-11" db="EMBL/GenBank/DDBJ databases">
        <authorList>
            <consortium name="Pathogen Informatics"/>
        </authorList>
    </citation>
    <scope>NUCLEOTIDE SEQUENCE [LARGE SCALE GENOMIC DNA]</scope>
</reference>
<organism evidence="3">
    <name type="scientific">Gongylonema pulchrum</name>
    <dbReference type="NCBI Taxonomy" id="637853"/>
    <lineage>
        <taxon>Eukaryota</taxon>
        <taxon>Metazoa</taxon>
        <taxon>Ecdysozoa</taxon>
        <taxon>Nematoda</taxon>
        <taxon>Chromadorea</taxon>
        <taxon>Rhabditida</taxon>
        <taxon>Spirurina</taxon>
        <taxon>Spiruromorpha</taxon>
        <taxon>Spiruroidea</taxon>
        <taxon>Gongylonematidae</taxon>
        <taxon>Gongylonema</taxon>
    </lineage>
</organism>
<dbReference type="PANTHER" id="PTHR21224:SF1">
    <property type="entry name" value="INTEGRATOR COMPLEX SUBUNIT 1"/>
    <property type="match status" value="1"/>
</dbReference>
<evidence type="ECO:0000313" key="3">
    <source>
        <dbReference type="WBParaSite" id="GPUH_0001785001-mRNA-1"/>
    </source>
</evidence>
<accession>A0A183EA34</accession>
<keyword evidence="2" id="KW-1185">Reference proteome</keyword>
<dbReference type="EMBL" id="UYRT01085741">
    <property type="protein sequence ID" value="VDN30521.1"/>
    <property type="molecule type" value="Genomic_DNA"/>
</dbReference>
<dbReference type="GO" id="GO:0034474">
    <property type="term" value="P:U2 snRNA 3'-end processing"/>
    <property type="evidence" value="ECO:0007669"/>
    <property type="project" value="InterPro"/>
</dbReference>
<evidence type="ECO:0000313" key="2">
    <source>
        <dbReference type="Proteomes" id="UP000271098"/>
    </source>
</evidence>
<name>A0A183EA34_9BILA</name>
<protein>
    <submittedName>
        <fullName evidence="3">Bestrophin homolog</fullName>
    </submittedName>
</protein>
<gene>
    <name evidence="1" type="ORF">GPUH_LOCUS17824</name>
</gene>
<dbReference type="InterPro" id="IPR038902">
    <property type="entry name" value="INTS1"/>
</dbReference>
<dbReference type="WBParaSite" id="GPUH_0001785001-mRNA-1">
    <property type="protein sequence ID" value="GPUH_0001785001-mRNA-1"/>
    <property type="gene ID" value="GPUH_0001785001"/>
</dbReference>
<dbReference type="Proteomes" id="UP000271098">
    <property type="component" value="Unassembled WGS sequence"/>
</dbReference>
<reference evidence="3" key="1">
    <citation type="submission" date="2016-06" db="UniProtKB">
        <authorList>
            <consortium name="WormBaseParasite"/>
        </authorList>
    </citation>
    <scope>IDENTIFICATION</scope>
</reference>
<proteinExistence type="predicted"/>